<reference evidence="1 2" key="1">
    <citation type="submission" date="2019-07" db="EMBL/GenBank/DDBJ databases">
        <title>Whole genome shotgun sequence of Microvirga aerophila NBRC 106136.</title>
        <authorList>
            <person name="Hosoyama A."/>
            <person name="Uohara A."/>
            <person name="Ohji S."/>
            <person name="Ichikawa N."/>
        </authorList>
    </citation>
    <scope>NUCLEOTIDE SEQUENCE [LARGE SCALE GENOMIC DNA]</scope>
    <source>
        <strain evidence="1 2">NBRC 106136</strain>
    </source>
</reference>
<name>A0A512C540_9HYPH</name>
<keyword evidence="2" id="KW-1185">Reference proteome</keyword>
<organism evidence="1 2">
    <name type="scientific">Microvirga aerophila</name>
    <dbReference type="NCBI Taxonomy" id="670291"/>
    <lineage>
        <taxon>Bacteria</taxon>
        <taxon>Pseudomonadati</taxon>
        <taxon>Pseudomonadota</taxon>
        <taxon>Alphaproteobacteria</taxon>
        <taxon>Hyphomicrobiales</taxon>
        <taxon>Methylobacteriaceae</taxon>
        <taxon>Microvirga</taxon>
    </lineage>
</organism>
<dbReference type="OrthoDB" id="39703at2"/>
<dbReference type="EMBL" id="BJYU01000342">
    <property type="protein sequence ID" value="GEO19167.1"/>
    <property type="molecule type" value="Genomic_DNA"/>
</dbReference>
<dbReference type="AlphaFoldDB" id="A0A512C540"/>
<evidence type="ECO:0000313" key="1">
    <source>
        <dbReference type="EMBL" id="GEO19167.1"/>
    </source>
</evidence>
<comment type="caution">
    <text evidence="1">The sequence shown here is derived from an EMBL/GenBank/DDBJ whole genome shotgun (WGS) entry which is preliminary data.</text>
</comment>
<accession>A0A512C540</accession>
<protein>
    <submittedName>
        <fullName evidence="1">Uncharacterized protein</fullName>
    </submittedName>
</protein>
<dbReference type="RefSeq" id="WP_114187835.1">
    <property type="nucleotide sequence ID" value="NZ_BJYU01000342.1"/>
</dbReference>
<evidence type="ECO:0000313" key="2">
    <source>
        <dbReference type="Proteomes" id="UP000321085"/>
    </source>
</evidence>
<proteinExistence type="predicted"/>
<dbReference type="Proteomes" id="UP000321085">
    <property type="component" value="Unassembled WGS sequence"/>
</dbReference>
<gene>
    <name evidence="1" type="ORF">MAE02_68630</name>
</gene>
<sequence>MSVVPTENIRFLHALTRSLVVFATECRYFAYSSFAPNLVPGDTNNIEDVFVFDRKRSTTELVSVATNGDQGSDFSVPSGMSANGLGRVKTLTCRSLEQFHVLRGRANRRFLGA</sequence>